<sequence length="818" mass="92974">MAKFYDFNVKIKLDLSLKCIFSIKKLMPLYRLLLCILIASFFVQKSEGQHTFLVKGSIQDFSTSASLSDVNIFVEELNRGTSTNKDGDFQLQLPSGTYTLLITYLGYEQYSEKIEVNQNLSLNFKLLASTESLDEVIIKQDFQQKTKRQLTMSVNKLDAQTIKKIPTVLGENDVIKSLKLLPGVTGAGEASGGLHVRGGAADQNLILLDHAMMFNESHLFGFFSIFNPDAVANIQLYKGGIPSNFGGRASSVLDISQKTGDLTTVKVNGGIGLVSSKLTVEGPIEKNKSSFLVSGRTSYAHLFLKLINNPNSAFFYDLNSKLNFIIDEKNTLSLSGYFGRDVFKINDSFKNIYGNALANIQWKHHFSTKLNSELSLIFSNYQFGLTIDFIGFNWDSGIKNFNLKYNLQHQLSENTSLAYGIQAIYYNFNPGYIEPSREDSGIERDQLTKKYAFENSAYLQVNQGLGDFTLGYGLRLNQFLRMGQDEINLYENNQPVIFNKEFQIYESAEIQETYSESKSKVSKSFINLEPRASISYSLNDKELIKANYQRINQYIHLLSNSNTPTPLDIWAPSGRYIRPQQGNQVSFGYANSLIKKAYGLETEVYYKTINNRIDYIDGAELIANKAIERVILNGESRAYGLEFLFRKNKGKFTGWLAYTLSRSEQRTPGRTPLENGINNGNWYNTAWDKTHDISLVGNYELSKKWSFNASFVYQTGRPATYPVSVYQYNSFEIPNYGSRNTNRLPSFHHLDISATLTPEKNNRRNWKSEWIFSIYNVYNRRNAASISFQNNKDTDFQNEAVRLSIFGIIPSVAYNFKF</sequence>
<evidence type="ECO:0000313" key="2">
    <source>
        <dbReference type="Proteomes" id="UP000356253"/>
    </source>
</evidence>
<keyword evidence="1" id="KW-0675">Receptor</keyword>
<dbReference type="EMBL" id="CABVMM010000014">
    <property type="protein sequence ID" value="VVV02037.1"/>
    <property type="molecule type" value="Genomic_DNA"/>
</dbReference>
<evidence type="ECO:0000313" key="1">
    <source>
        <dbReference type="EMBL" id="VVV02037.1"/>
    </source>
</evidence>
<keyword evidence="2" id="KW-1185">Reference proteome</keyword>
<proteinExistence type="predicted"/>
<name>A0AC61YC06_9FLAO</name>
<gene>
    <name evidence="1" type="primary">susC_23</name>
    <name evidence="1" type="ORF">FVB9532_03333</name>
</gene>
<protein>
    <submittedName>
        <fullName evidence="1">TonB-dependent receptor SusC</fullName>
    </submittedName>
</protein>
<comment type="caution">
    <text evidence="1">The sequence shown here is derived from an EMBL/GenBank/DDBJ whole genome shotgun (WGS) entry which is preliminary data.</text>
</comment>
<accession>A0AC61YC06</accession>
<reference evidence="1" key="1">
    <citation type="submission" date="2019-09" db="EMBL/GenBank/DDBJ databases">
        <authorList>
            <person name="Rodrigo-Torres L."/>
            <person name="Arahal R. D."/>
            <person name="Lucena T."/>
        </authorList>
    </citation>
    <scope>NUCLEOTIDE SEQUENCE</scope>
    <source>
        <strain evidence="1">ISS653</strain>
    </source>
</reference>
<organism evidence="1 2">
    <name type="scientific">Mesonia oceanica</name>
    <dbReference type="NCBI Taxonomy" id="2687242"/>
    <lineage>
        <taxon>Bacteria</taxon>
        <taxon>Pseudomonadati</taxon>
        <taxon>Bacteroidota</taxon>
        <taxon>Flavobacteriia</taxon>
        <taxon>Flavobacteriales</taxon>
        <taxon>Flavobacteriaceae</taxon>
        <taxon>Mesonia</taxon>
    </lineage>
</organism>
<dbReference type="Proteomes" id="UP000356253">
    <property type="component" value="Unassembled WGS sequence"/>
</dbReference>